<sequence length="85" mass="9432">MINSCVELVVVSGPWVLAHSRPALRLQLTVSLVCYLILDDKCIEKLPREFTGMCGHPRYRLELIPQVVVRSALIVIEDDGVSADA</sequence>
<evidence type="ECO:0000313" key="1">
    <source>
        <dbReference type="EMBL" id="KWA80337.1"/>
    </source>
</evidence>
<comment type="caution">
    <text evidence="1">The sequence shown here is derived from an EMBL/GenBank/DDBJ whole genome shotgun (WGS) entry which is preliminary data.</text>
</comment>
<gene>
    <name evidence="1" type="ORF">WL29_30030</name>
</gene>
<accession>A0A105M1U8</accession>
<name>A0A105M1U8_9BURK</name>
<evidence type="ECO:0000313" key="2">
    <source>
        <dbReference type="Proteomes" id="UP000060630"/>
    </source>
</evidence>
<dbReference type="EMBL" id="LPHD01000108">
    <property type="protein sequence ID" value="KWA80337.1"/>
    <property type="molecule type" value="Genomic_DNA"/>
</dbReference>
<organism evidence="1 2">
    <name type="scientific">Burkholderia ubonensis</name>
    <dbReference type="NCBI Taxonomy" id="101571"/>
    <lineage>
        <taxon>Bacteria</taxon>
        <taxon>Pseudomonadati</taxon>
        <taxon>Pseudomonadota</taxon>
        <taxon>Betaproteobacteria</taxon>
        <taxon>Burkholderiales</taxon>
        <taxon>Burkholderiaceae</taxon>
        <taxon>Burkholderia</taxon>
        <taxon>Burkholderia cepacia complex</taxon>
    </lineage>
</organism>
<dbReference type="Proteomes" id="UP000060630">
    <property type="component" value="Unassembled WGS sequence"/>
</dbReference>
<reference evidence="1 2" key="1">
    <citation type="submission" date="2015-11" db="EMBL/GenBank/DDBJ databases">
        <title>Expanding the genomic diversity of Burkholderia species for the development of highly accurate diagnostics.</title>
        <authorList>
            <person name="Sahl J."/>
            <person name="Keim P."/>
            <person name="Wagner D."/>
        </authorList>
    </citation>
    <scope>NUCLEOTIDE SEQUENCE [LARGE SCALE GENOMIC DNA]</scope>
    <source>
        <strain evidence="1 2">MSMB2087WGS</strain>
    </source>
</reference>
<protein>
    <submittedName>
        <fullName evidence="1">Uncharacterized protein</fullName>
    </submittedName>
</protein>
<proteinExistence type="predicted"/>
<dbReference type="AlphaFoldDB" id="A0A105M1U8"/>